<evidence type="ECO:0000256" key="1">
    <source>
        <dbReference type="ARBA" id="ARBA00001966"/>
    </source>
</evidence>
<proteinExistence type="inferred from homology"/>
<dbReference type="Proteomes" id="UP001196301">
    <property type="component" value="Unassembled WGS sequence"/>
</dbReference>
<dbReference type="PANTHER" id="PTHR30548">
    <property type="entry name" value="2-HYDROXYGLUTARYL-COA DEHYDRATASE, D-COMPONENT-RELATED"/>
    <property type="match status" value="1"/>
</dbReference>
<keyword evidence="3" id="KW-0408">Iron</keyword>
<comment type="caution">
    <text evidence="4">The sequence shown here is derived from an EMBL/GenBank/DDBJ whole genome shotgun (WGS) entry which is preliminary data.</text>
</comment>
<comment type="similarity">
    <text evidence="2">Belongs to the FldB/FldC dehydratase alpha/beta subunit family.</text>
</comment>
<dbReference type="InterPro" id="IPR010327">
    <property type="entry name" value="FldB/FldC_alpha/beta"/>
</dbReference>
<protein>
    <submittedName>
        <fullName evidence="4">2-hydroxyacyl-CoA dehydratase family protein</fullName>
    </submittedName>
</protein>
<accession>A0ABS6DVI3</accession>
<dbReference type="InterPro" id="IPR047678">
    <property type="entry name" value="YjiM-like"/>
</dbReference>
<name>A0ABS6DVI3_9FIRM</name>
<dbReference type="NCBIfam" id="NF040772">
    <property type="entry name" value="double_cubane"/>
    <property type="match status" value="1"/>
</dbReference>
<keyword evidence="3" id="KW-0411">Iron-sulfur</keyword>
<evidence type="ECO:0000256" key="3">
    <source>
        <dbReference type="ARBA" id="ARBA00023014"/>
    </source>
</evidence>
<dbReference type="Pfam" id="PF06050">
    <property type="entry name" value="HGD-D"/>
    <property type="match status" value="1"/>
</dbReference>
<evidence type="ECO:0000313" key="4">
    <source>
        <dbReference type="EMBL" id="MBU5335814.1"/>
    </source>
</evidence>
<evidence type="ECO:0000313" key="5">
    <source>
        <dbReference type="Proteomes" id="UP001196301"/>
    </source>
</evidence>
<dbReference type="PANTHER" id="PTHR30548:SF6">
    <property type="entry name" value="DEHYDRATASE SUBUNIT YJIM-RELATED"/>
    <property type="match status" value="1"/>
</dbReference>
<dbReference type="EMBL" id="JAHLOQ010000010">
    <property type="protein sequence ID" value="MBU5335814.1"/>
    <property type="molecule type" value="Genomic_DNA"/>
</dbReference>
<reference evidence="4 5" key="1">
    <citation type="submission" date="2021-06" db="EMBL/GenBank/DDBJ databases">
        <authorList>
            <person name="Sun Q."/>
            <person name="Li D."/>
        </authorList>
    </citation>
    <scope>NUCLEOTIDE SEQUENCE [LARGE SCALE GENOMIC DNA]</scope>
    <source>
        <strain evidence="4 5">N19</strain>
    </source>
</reference>
<gene>
    <name evidence="4" type="ORF">KQI20_05125</name>
</gene>
<keyword evidence="5" id="KW-1185">Reference proteome</keyword>
<keyword evidence="3" id="KW-0479">Metal-binding</keyword>
<dbReference type="RefSeq" id="WP_216568953.1">
    <property type="nucleotide sequence ID" value="NZ_JAHLOQ010000010.1"/>
</dbReference>
<evidence type="ECO:0000256" key="2">
    <source>
        <dbReference type="ARBA" id="ARBA00005806"/>
    </source>
</evidence>
<organism evidence="4 5">
    <name type="scientific">Intestinibacter bartlettii</name>
    <dbReference type="NCBI Taxonomy" id="261299"/>
    <lineage>
        <taxon>Bacteria</taxon>
        <taxon>Bacillati</taxon>
        <taxon>Bacillota</taxon>
        <taxon>Clostridia</taxon>
        <taxon>Peptostreptococcales</taxon>
        <taxon>Peptostreptococcaceae</taxon>
        <taxon>Intestinibacter</taxon>
    </lineage>
</organism>
<comment type="cofactor">
    <cofactor evidence="1">
        <name>[4Fe-4S] cluster</name>
        <dbReference type="ChEBI" id="CHEBI:49883"/>
    </cofactor>
</comment>
<sequence>MDNSLPKQFDSFTEARRNGFLAAKKIKDDGKKMVGVFCCFTPIELMLAAGAVPVGVCGVSEEPIKDAEKVLPRNLCPLIKSSYGHVITDTCPYFYFSDLLVGETTCDGKKKMYEELSKIKPMHIMQLPNRATGKNEFNLWKDEVILLKETLEKELGVTITKEDIKNAIKDKNEERKLLNEFYDLAKLEPSALTSSELYQVSYQAQFKFDRNELKSSLRKIIDDTKKRYEAGKCPVKKDAPRILVTGSPIGGCVNKIIGTLEESGASIVAYELCSSIRSNRELVDENNTDVYEAIAKRYLNIGCACMMNNQKRIDLLDELIDEYKIDGVIDVALQSCHPFNVESHKIKEFVTKEKNVDYMAIETDYSQTDTEQLRTRFEAFIEMIEEKK</sequence>